<evidence type="ECO:0000256" key="2">
    <source>
        <dbReference type="ARBA" id="ARBA00023136"/>
    </source>
</evidence>
<comment type="subcellular location">
    <subcellularLocation>
        <location evidence="1">Membrane</location>
    </subcellularLocation>
</comment>
<keyword evidence="2 3" id="KW-0472">Membrane</keyword>
<evidence type="ECO:0000256" key="1">
    <source>
        <dbReference type="ARBA" id="ARBA00004370"/>
    </source>
</evidence>
<dbReference type="InterPro" id="IPR001466">
    <property type="entry name" value="Beta-lactam-related"/>
</dbReference>
<dbReference type="EMBL" id="PUFI01000005">
    <property type="protein sequence ID" value="TDG69635.1"/>
    <property type="molecule type" value="Genomic_DNA"/>
</dbReference>
<keyword evidence="6" id="KW-1185">Reference proteome</keyword>
<evidence type="ECO:0000313" key="5">
    <source>
        <dbReference type="EMBL" id="TDG69635.1"/>
    </source>
</evidence>
<dbReference type="AlphaFoldDB" id="A0A4V3A2N7"/>
<dbReference type="Pfam" id="PF00144">
    <property type="entry name" value="Beta-lactamase"/>
    <property type="match status" value="1"/>
</dbReference>
<dbReference type="PANTHER" id="PTHR46825:SF11">
    <property type="entry name" value="PENICILLIN-BINDING PROTEIN 4"/>
    <property type="match status" value="1"/>
</dbReference>
<evidence type="ECO:0000259" key="4">
    <source>
        <dbReference type="Pfam" id="PF00144"/>
    </source>
</evidence>
<protein>
    <recommendedName>
        <fullName evidence="4">Beta-lactamase-related domain-containing protein</fullName>
    </recommendedName>
</protein>
<comment type="caution">
    <text evidence="5">The sequence shown here is derived from an EMBL/GenBank/DDBJ whole genome shotgun (WGS) entry which is preliminary data.</text>
</comment>
<dbReference type="Gene3D" id="3.40.710.10">
    <property type="entry name" value="DD-peptidase/beta-lactamase superfamily"/>
    <property type="match status" value="1"/>
</dbReference>
<dbReference type="PANTHER" id="PTHR46825">
    <property type="entry name" value="D-ALANYL-D-ALANINE-CARBOXYPEPTIDASE/ENDOPEPTIDASE AMPH"/>
    <property type="match status" value="1"/>
</dbReference>
<dbReference type="Proteomes" id="UP000295681">
    <property type="component" value="Unassembled WGS sequence"/>
</dbReference>
<keyword evidence="3" id="KW-0812">Transmembrane</keyword>
<evidence type="ECO:0000313" key="6">
    <source>
        <dbReference type="Proteomes" id="UP000295681"/>
    </source>
</evidence>
<accession>A0A4V3A2N7</accession>
<reference evidence="5 6" key="1">
    <citation type="journal article" date="2019" name="Appl. Microbiol. Biotechnol.">
        <title>Uncovering carbohydrate metabolism through a genotype-phenotype association study of 56 lactic acid bacteria genomes.</title>
        <authorList>
            <person name="Buron-Moles G."/>
            <person name="Chailyan A."/>
            <person name="Dolejs I."/>
            <person name="Forster J."/>
            <person name="Miks M.H."/>
        </authorList>
    </citation>
    <scope>NUCLEOTIDE SEQUENCE [LARGE SCALE GENOMIC DNA]</scope>
    <source>
        <strain evidence="5 6">ATCC 700006</strain>
    </source>
</reference>
<dbReference type="SUPFAM" id="SSF56601">
    <property type="entry name" value="beta-lactamase/transpeptidase-like"/>
    <property type="match status" value="1"/>
</dbReference>
<evidence type="ECO:0000256" key="3">
    <source>
        <dbReference type="SAM" id="Phobius"/>
    </source>
</evidence>
<organism evidence="5 6">
    <name type="scientific">Leuconostoc fallax</name>
    <dbReference type="NCBI Taxonomy" id="1251"/>
    <lineage>
        <taxon>Bacteria</taxon>
        <taxon>Bacillati</taxon>
        <taxon>Bacillota</taxon>
        <taxon>Bacilli</taxon>
        <taxon>Lactobacillales</taxon>
        <taxon>Lactobacillaceae</taxon>
        <taxon>Leuconostoc</taxon>
    </lineage>
</organism>
<feature type="domain" description="Beta-lactamase-related" evidence="4">
    <location>
        <begin position="82"/>
        <end position="374"/>
    </location>
</feature>
<dbReference type="STRING" id="907931.GCA_000165675_00274"/>
<dbReference type="InterPro" id="IPR050491">
    <property type="entry name" value="AmpC-like"/>
</dbReference>
<dbReference type="RefSeq" id="WP_133264198.1">
    <property type="nucleotide sequence ID" value="NZ_JAGYGP010000001.1"/>
</dbReference>
<gene>
    <name evidence="5" type="ORF">C5L23_001097</name>
</gene>
<dbReference type="GO" id="GO:0016020">
    <property type="term" value="C:membrane"/>
    <property type="evidence" value="ECO:0007669"/>
    <property type="project" value="UniProtKB-SubCell"/>
</dbReference>
<proteinExistence type="predicted"/>
<feature type="transmembrane region" description="Helical" evidence="3">
    <location>
        <begin position="16"/>
        <end position="37"/>
    </location>
</feature>
<sequence>MKRRQFRQKPKRRLRLASIIGIIIALIVLTAGGIYIYSSDVVQSPHRKTKVKVQQVTKQPKQPVSARQIKSLQQDVAPTDDLARHFDQQLQQHQYIGTALVVHNHRIILQKGYGYADAKTKRLNNAISLFQFASLQKSLTALMIMQQIEKGKLSLDTPVSKFYPKIPNANSITIKNLLTMTSGLKDSGTLKGMTLDERDVQQVIATAVIHQVPDSGPWAYRMIDYKILTGILRHVTRESYQLSIDDLSQQGVIGLTDYQHFIIDKNRTYSYRQNYQLVKDNPVAYSHETGTGNYATTTGMLYHYYDLLLNCKLLKPMFCQEMLTPLPNEKYAAGLYNNGDYYSAHGIIRGYEPCVVLSKNSKDAVILLSNQNYKKNTWQPLAKRLFTEMTAIPTK</sequence>
<keyword evidence="3" id="KW-1133">Transmembrane helix</keyword>
<name>A0A4V3A2N7_9LACO</name>
<dbReference type="InterPro" id="IPR012338">
    <property type="entry name" value="Beta-lactam/transpept-like"/>
</dbReference>